<name>A0A9W8N726_9PEZI</name>
<dbReference type="VEuPathDB" id="FungiDB:F4678DRAFT_453617"/>
<organism evidence="2 3">
    <name type="scientific">Xylaria arbuscula</name>
    <dbReference type="NCBI Taxonomy" id="114810"/>
    <lineage>
        <taxon>Eukaryota</taxon>
        <taxon>Fungi</taxon>
        <taxon>Dikarya</taxon>
        <taxon>Ascomycota</taxon>
        <taxon>Pezizomycotina</taxon>
        <taxon>Sordariomycetes</taxon>
        <taxon>Xylariomycetidae</taxon>
        <taxon>Xylariales</taxon>
        <taxon>Xylariaceae</taxon>
        <taxon>Xylaria</taxon>
    </lineage>
</organism>
<gene>
    <name evidence="2" type="ORF">NPX13_g9390</name>
</gene>
<evidence type="ECO:0000313" key="3">
    <source>
        <dbReference type="Proteomes" id="UP001148614"/>
    </source>
</evidence>
<evidence type="ECO:0000313" key="2">
    <source>
        <dbReference type="EMBL" id="KAJ3560184.1"/>
    </source>
</evidence>
<comment type="caution">
    <text evidence="2">The sequence shown here is derived from an EMBL/GenBank/DDBJ whole genome shotgun (WGS) entry which is preliminary data.</text>
</comment>
<protein>
    <recommendedName>
        <fullName evidence="1">DUF6546 domain-containing protein</fullName>
    </recommendedName>
</protein>
<evidence type="ECO:0000259" key="1">
    <source>
        <dbReference type="Pfam" id="PF20183"/>
    </source>
</evidence>
<accession>A0A9W8N726</accession>
<reference evidence="2" key="1">
    <citation type="submission" date="2022-07" db="EMBL/GenBank/DDBJ databases">
        <title>Genome Sequence of Xylaria arbuscula.</title>
        <authorList>
            <person name="Buettner E."/>
        </authorList>
    </citation>
    <scope>NUCLEOTIDE SEQUENCE</scope>
    <source>
        <strain evidence="2">VT107</strain>
    </source>
</reference>
<proteinExistence type="predicted"/>
<keyword evidence="3" id="KW-1185">Reference proteome</keyword>
<feature type="domain" description="DUF6546" evidence="1">
    <location>
        <begin position="172"/>
        <end position="210"/>
    </location>
</feature>
<feature type="domain" description="DUF6546" evidence="1">
    <location>
        <begin position="216"/>
        <end position="327"/>
    </location>
</feature>
<sequence length="344" mass="39326">MPKHSSNFGKAITRLFTILNTWQPTGRLILELNASSPSDSEHWFKNYCFGPGHEDPGDWSQQEKAIKWHDPKHGWVNGQQVKAPDAPAILRLFSPLCLTPPKNLPEVYAVTCFVIRRQLRHEIFPEVLKALWEKLPRLESIAYELWRVRRYQCQPACTYALNNAISYPGPSMDAISAADLQLAKAFAKRSHNFERLSISYMIDAQQFFYLVPAATTTPRRDVYTLLQNASLAALHMPQLKSMVLWNSSEQGQACAVIYQRHSASGMDTLTWRGTWDLDLSYDIVESWKKVASGSCYLRVENEALQDVDIRCHGDAVYHLRLPDGVIDQASLWQIRQEGMMQRMA</sequence>
<dbReference type="EMBL" id="JANPWZ010002295">
    <property type="protein sequence ID" value="KAJ3560184.1"/>
    <property type="molecule type" value="Genomic_DNA"/>
</dbReference>
<dbReference type="AlphaFoldDB" id="A0A9W8N726"/>
<dbReference type="Pfam" id="PF20183">
    <property type="entry name" value="DUF6546"/>
    <property type="match status" value="2"/>
</dbReference>
<dbReference type="InterPro" id="IPR046676">
    <property type="entry name" value="DUF6546"/>
</dbReference>
<dbReference type="Proteomes" id="UP001148614">
    <property type="component" value="Unassembled WGS sequence"/>
</dbReference>